<evidence type="ECO:0000313" key="10">
    <source>
        <dbReference type="Proteomes" id="UP000478052"/>
    </source>
</evidence>
<dbReference type="InterPro" id="IPR045249">
    <property type="entry name" value="HARBI1-like"/>
</dbReference>
<evidence type="ECO:0000313" key="9">
    <source>
        <dbReference type="EMBL" id="KAF0714975.1"/>
    </source>
</evidence>
<comment type="cofactor">
    <cofactor evidence="1">
        <name>a divalent metal cation</name>
        <dbReference type="ChEBI" id="CHEBI:60240"/>
    </cofactor>
</comment>
<dbReference type="PANTHER" id="PTHR22930">
    <property type="match status" value="1"/>
</dbReference>
<keyword evidence="4" id="KW-0540">Nuclease</keyword>
<comment type="subcellular location">
    <subcellularLocation>
        <location evidence="2">Nucleus</location>
    </subcellularLocation>
</comment>
<evidence type="ECO:0000256" key="4">
    <source>
        <dbReference type="ARBA" id="ARBA00022722"/>
    </source>
</evidence>
<comment type="similarity">
    <text evidence="3">Belongs to the HARBI1 family.</text>
</comment>
<dbReference type="InterPro" id="IPR027806">
    <property type="entry name" value="HARBI1_dom"/>
</dbReference>
<dbReference type="OrthoDB" id="6600538at2759"/>
<keyword evidence="7" id="KW-0539">Nucleus</keyword>
<evidence type="ECO:0000256" key="1">
    <source>
        <dbReference type="ARBA" id="ARBA00001968"/>
    </source>
</evidence>
<dbReference type="AlphaFoldDB" id="A0A6G0W1M4"/>
<dbReference type="GO" id="GO:0016787">
    <property type="term" value="F:hydrolase activity"/>
    <property type="evidence" value="ECO:0007669"/>
    <property type="project" value="UniProtKB-KW"/>
</dbReference>
<name>A0A6G0W1M4_APHCR</name>
<comment type="caution">
    <text evidence="9">The sequence shown here is derived from an EMBL/GenBank/DDBJ whole genome shotgun (WGS) entry which is preliminary data.</text>
</comment>
<evidence type="ECO:0000256" key="2">
    <source>
        <dbReference type="ARBA" id="ARBA00004123"/>
    </source>
</evidence>
<evidence type="ECO:0000256" key="3">
    <source>
        <dbReference type="ARBA" id="ARBA00006958"/>
    </source>
</evidence>
<proteinExistence type="inferred from homology"/>
<reference evidence="9 10" key="1">
    <citation type="submission" date="2019-08" db="EMBL/GenBank/DDBJ databases">
        <title>Whole genome of Aphis craccivora.</title>
        <authorList>
            <person name="Voronova N.V."/>
            <person name="Shulinski R.S."/>
            <person name="Bandarenka Y.V."/>
            <person name="Zhorov D.G."/>
            <person name="Warner D."/>
        </authorList>
    </citation>
    <scope>NUCLEOTIDE SEQUENCE [LARGE SCALE GENOMIC DNA]</scope>
    <source>
        <strain evidence="9">180601</strain>
        <tissue evidence="9">Whole Body</tissue>
    </source>
</reference>
<evidence type="ECO:0000259" key="8">
    <source>
        <dbReference type="Pfam" id="PF13359"/>
    </source>
</evidence>
<accession>A0A6G0W1M4</accession>
<dbReference type="Proteomes" id="UP000478052">
    <property type="component" value="Unassembled WGS sequence"/>
</dbReference>
<evidence type="ECO:0000256" key="5">
    <source>
        <dbReference type="ARBA" id="ARBA00022723"/>
    </source>
</evidence>
<keyword evidence="6" id="KW-0378">Hydrolase</keyword>
<sequence length="171" mass="19715">MVEISNDFWKKWNFPNCVGAIDGKHIRIFSPKNSGTLYFNYIDFFSIVLLAIVDANCKFIFVDIGSYGKEGDSGIFTNQKYQILPYVIVGDGAFRLDPHMMRSYSKIELRNDCEKKNFNYRLSRARRTTENSFGLLSQVFGVFYTPIPLKIQTVDKLVLSACCLHNLLRNQ</sequence>
<evidence type="ECO:0000256" key="7">
    <source>
        <dbReference type="ARBA" id="ARBA00023242"/>
    </source>
</evidence>
<dbReference type="Pfam" id="PF13359">
    <property type="entry name" value="DDE_Tnp_4"/>
    <property type="match status" value="1"/>
</dbReference>
<dbReference type="GO" id="GO:0046872">
    <property type="term" value="F:metal ion binding"/>
    <property type="evidence" value="ECO:0007669"/>
    <property type="project" value="UniProtKB-KW"/>
</dbReference>
<keyword evidence="5" id="KW-0479">Metal-binding</keyword>
<dbReference type="GO" id="GO:0004518">
    <property type="term" value="F:nuclease activity"/>
    <property type="evidence" value="ECO:0007669"/>
    <property type="project" value="UniProtKB-KW"/>
</dbReference>
<gene>
    <name evidence="9" type="ORF">FWK35_00025679</name>
</gene>
<dbReference type="EMBL" id="VUJU01010272">
    <property type="protein sequence ID" value="KAF0714975.1"/>
    <property type="molecule type" value="Genomic_DNA"/>
</dbReference>
<keyword evidence="10" id="KW-1185">Reference proteome</keyword>
<protein>
    <submittedName>
        <fullName evidence="9">Protein ANTAGONIST OF LIKE HETEROCHROMATIN PROTEIN 1-like</fullName>
    </submittedName>
</protein>
<dbReference type="GO" id="GO:0005634">
    <property type="term" value="C:nucleus"/>
    <property type="evidence" value="ECO:0007669"/>
    <property type="project" value="UniProtKB-SubCell"/>
</dbReference>
<feature type="domain" description="DDE Tnp4" evidence="8">
    <location>
        <begin position="21"/>
        <end position="166"/>
    </location>
</feature>
<evidence type="ECO:0000256" key="6">
    <source>
        <dbReference type="ARBA" id="ARBA00022801"/>
    </source>
</evidence>
<dbReference type="PANTHER" id="PTHR22930:SF269">
    <property type="entry name" value="NUCLEASE HARBI1-LIKE PROTEIN"/>
    <property type="match status" value="1"/>
</dbReference>
<organism evidence="9 10">
    <name type="scientific">Aphis craccivora</name>
    <name type="common">Cowpea aphid</name>
    <dbReference type="NCBI Taxonomy" id="307492"/>
    <lineage>
        <taxon>Eukaryota</taxon>
        <taxon>Metazoa</taxon>
        <taxon>Ecdysozoa</taxon>
        <taxon>Arthropoda</taxon>
        <taxon>Hexapoda</taxon>
        <taxon>Insecta</taxon>
        <taxon>Pterygota</taxon>
        <taxon>Neoptera</taxon>
        <taxon>Paraneoptera</taxon>
        <taxon>Hemiptera</taxon>
        <taxon>Sternorrhyncha</taxon>
        <taxon>Aphidomorpha</taxon>
        <taxon>Aphidoidea</taxon>
        <taxon>Aphididae</taxon>
        <taxon>Aphidini</taxon>
        <taxon>Aphis</taxon>
        <taxon>Aphis</taxon>
    </lineage>
</organism>